<evidence type="ECO:0000313" key="1">
    <source>
        <dbReference type="EMBL" id="ELT95127.1"/>
    </source>
</evidence>
<proteinExistence type="predicted"/>
<name>R7TNK6_CAPTE</name>
<protein>
    <submittedName>
        <fullName evidence="1 2">Uncharacterized protein</fullName>
    </submittedName>
</protein>
<evidence type="ECO:0000313" key="3">
    <source>
        <dbReference type="Proteomes" id="UP000014760"/>
    </source>
</evidence>
<dbReference type="EMBL" id="KB309217">
    <property type="protein sequence ID" value="ELT95127.1"/>
    <property type="molecule type" value="Genomic_DNA"/>
</dbReference>
<organism evidence="1">
    <name type="scientific">Capitella teleta</name>
    <name type="common">Polychaete worm</name>
    <dbReference type="NCBI Taxonomy" id="283909"/>
    <lineage>
        <taxon>Eukaryota</taxon>
        <taxon>Metazoa</taxon>
        <taxon>Spiralia</taxon>
        <taxon>Lophotrochozoa</taxon>
        <taxon>Annelida</taxon>
        <taxon>Polychaeta</taxon>
        <taxon>Sedentaria</taxon>
        <taxon>Scolecida</taxon>
        <taxon>Capitellidae</taxon>
        <taxon>Capitella</taxon>
    </lineage>
</organism>
<dbReference type="OrthoDB" id="7691951at2759"/>
<dbReference type="EMBL" id="AMQN01002453">
    <property type="status" value="NOT_ANNOTATED_CDS"/>
    <property type="molecule type" value="Genomic_DNA"/>
</dbReference>
<sequence>MGNMNITSMNGSRAQISKTKQFSRVYGDAASFRSKFYHRDELVSNPNITSSDYQTLFPLFVFDVSKESERLKTAVMTQGVATGGAPKTSKACKRIRPKFAKLRTIRTNPKPVVMNDIESGEEFTFPLIYKASQFINQSPMIITYWPGRVWNNKYKIRVV</sequence>
<dbReference type="AlphaFoldDB" id="R7TNK6"/>
<dbReference type="EnsemblMetazoa" id="CapteT203017">
    <property type="protein sequence ID" value="CapteP203017"/>
    <property type="gene ID" value="CapteG203017"/>
</dbReference>
<dbReference type="HOGENOM" id="CLU_1662476_0_0_1"/>
<evidence type="ECO:0000313" key="2">
    <source>
        <dbReference type="EnsemblMetazoa" id="CapteP203017"/>
    </source>
</evidence>
<gene>
    <name evidence="1" type="ORF">CAPTEDRAFT_203017</name>
</gene>
<reference evidence="3" key="1">
    <citation type="submission" date="2012-12" db="EMBL/GenBank/DDBJ databases">
        <authorList>
            <person name="Hellsten U."/>
            <person name="Grimwood J."/>
            <person name="Chapman J.A."/>
            <person name="Shapiro H."/>
            <person name="Aerts A."/>
            <person name="Otillar R.P."/>
            <person name="Terry A.Y."/>
            <person name="Boore J.L."/>
            <person name="Simakov O."/>
            <person name="Marletaz F."/>
            <person name="Cho S.-J."/>
            <person name="Edsinger-Gonzales E."/>
            <person name="Havlak P."/>
            <person name="Kuo D.-H."/>
            <person name="Larsson T."/>
            <person name="Lv J."/>
            <person name="Arendt D."/>
            <person name="Savage R."/>
            <person name="Osoegawa K."/>
            <person name="de Jong P."/>
            <person name="Lindberg D.R."/>
            <person name="Seaver E.C."/>
            <person name="Weisblat D.A."/>
            <person name="Putnam N.H."/>
            <person name="Grigoriev I.V."/>
            <person name="Rokhsar D.S."/>
        </authorList>
    </citation>
    <scope>NUCLEOTIDE SEQUENCE</scope>
    <source>
        <strain evidence="3">I ESC-2004</strain>
    </source>
</reference>
<reference evidence="2" key="3">
    <citation type="submission" date="2015-06" db="UniProtKB">
        <authorList>
            <consortium name="EnsemblMetazoa"/>
        </authorList>
    </citation>
    <scope>IDENTIFICATION</scope>
</reference>
<reference evidence="1 3" key="2">
    <citation type="journal article" date="2013" name="Nature">
        <title>Insights into bilaterian evolution from three spiralian genomes.</title>
        <authorList>
            <person name="Simakov O."/>
            <person name="Marletaz F."/>
            <person name="Cho S.J."/>
            <person name="Edsinger-Gonzales E."/>
            <person name="Havlak P."/>
            <person name="Hellsten U."/>
            <person name="Kuo D.H."/>
            <person name="Larsson T."/>
            <person name="Lv J."/>
            <person name="Arendt D."/>
            <person name="Savage R."/>
            <person name="Osoegawa K."/>
            <person name="de Jong P."/>
            <person name="Grimwood J."/>
            <person name="Chapman J.A."/>
            <person name="Shapiro H."/>
            <person name="Aerts A."/>
            <person name="Otillar R.P."/>
            <person name="Terry A.Y."/>
            <person name="Boore J.L."/>
            <person name="Grigoriev I.V."/>
            <person name="Lindberg D.R."/>
            <person name="Seaver E.C."/>
            <person name="Weisblat D.A."/>
            <person name="Putnam N.H."/>
            <person name="Rokhsar D.S."/>
        </authorList>
    </citation>
    <scope>NUCLEOTIDE SEQUENCE</scope>
    <source>
        <strain evidence="1 3">I ESC-2004</strain>
    </source>
</reference>
<keyword evidence="3" id="KW-1185">Reference proteome</keyword>
<dbReference type="Proteomes" id="UP000014760">
    <property type="component" value="Unassembled WGS sequence"/>
</dbReference>
<accession>R7TNK6</accession>